<gene>
    <name evidence="4" type="ORF">Ahy_A05g025021</name>
</gene>
<evidence type="ECO:0000313" key="4">
    <source>
        <dbReference type="EMBL" id="RYR59190.1"/>
    </source>
</evidence>
<comment type="similarity">
    <text evidence="1">Belongs to the fantastic four family.</text>
</comment>
<accession>A0A445D864</accession>
<dbReference type="AlphaFoldDB" id="A0A445D864"/>
<comment type="caution">
    <text evidence="4">The sequence shown here is derived from an EMBL/GenBank/DDBJ whole genome shotgun (WGS) entry which is preliminary data.</text>
</comment>
<organism evidence="4 5">
    <name type="scientific">Arachis hypogaea</name>
    <name type="common">Peanut</name>
    <dbReference type="NCBI Taxonomy" id="3818"/>
    <lineage>
        <taxon>Eukaryota</taxon>
        <taxon>Viridiplantae</taxon>
        <taxon>Streptophyta</taxon>
        <taxon>Embryophyta</taxon>
        <taxon>Tracheophyta</taxon>
        <taxon>Spermatophyta</taxon>
        <taxon>Magnoliopsida</taxon>
        <taxon>eudicotyledons</taxon>
        <taxon>Gunneridae</taxon>
        <taxon>Pentapetalae</taxon>
        <taxon>rosids</taxon>
        <taxon>fabids</taxon>
        <taxon>Fabales</taxon>
        <taxon>Fabaceae</taxon>
        <taxon>Papilionoideae</taxon>
        <taxon>50 kb inversion clade</taxon>
        <taxon>dalbergioids sensu lato</taxon>
        <taxon>Dalbergieae</taxon>
        <taxon>Pterocarpus clade</taxon>
        <taxon>Arachis</taxon>
    </lineage>
</organism>
<reference evidence="4 5" key="1">
    <citation type="submission" date="2019-01" db="EMBL/GenBank/DDBJ databases">
        <title>Sequencing of cultivated peanut Arachis hypogaea provides insights into genome evolution and oil improvement.</title>
        <authorList>
            <person name="Chen X."/>
        </authorList>
    </citation>
    <scope>NUCLEOTIDE SEQUENCE [LARGE SCALE GENOMIC DNA]</scope>
    <source>
        <strain evidence="5">cv. Fuhuasheng</strain>
        <tissue evidence="4">Leaves</tissue>
    </source>
</reference>
<evidence type="ECO:0000256" key="1">
    <source>
        <dbReference type="ARBA" id="ARBA00008690"/>
    </source>
</evidence>
<dbReference type="Proteomes" id="UP000289738">
    <property type="component" value="Chromosome A05"/>
</dbReference>
<dbReference type="Pfam" id="PF11250">
    <property type="entry name" value="FAF"/>
    <property type="match status" value="1"/>
</dbReference>
<feature type="compositionally biased region" description="Acidic residues" evidence="2">
    <location>
        <begin position="225"/>
        <end position="254"/>
    </location>
</feature>
<protein>
    <recommendedName>
        <fullName evidence="3">FAF domain-containing protein</fullName>
    </recommendedName>
</protein>
<evidence type="ECO:0000313" key="5">
    <source>
        <dbReference type="Proteomes" id="UP000289738"/>
    </source>
</evidence>
<evidence type="ECO:0000259" key="3">
    <source>
        <dbReference type="Pfam" id="PF11250"/>
    </source>
</evidence>
<feature type="region of interest" description="Disordered" evidence="2">
    <location>
        <begin position="162"/>
        <end position="181"/>
    </location>
</feature>
<proteinExistence type="inferred from homology"/>
<dbReference type="PANTHER" id="PTHR33155">
    <property type="entry name" value="FANTASTIC FOUR-LIKE PROTEIN (DUF3049)"/>
    <property type="match status" value="1"/>
</dbReference>
<feature type="domain" description="FAF" evidence="3">
    <location>
        <begin position="169"/>
        <end position="221"/>
    </location>
</feature>
<dbReference type="InterPro" id="IPR021410">
    <property type="entry name" value="FAF"/>
</dbReference>
<feature type="region of interest" description="Disordered" evidence="2">
    <location>
        <begin position="225"/>
        <end position="260"/>
    </location>
</feature>
<keyword evidence="5" id="KW-1185">Reference proteome</keyword>
<dbReference type="EMBL" id="SDMP01000005">
    <property type="protein sequence ID" value="RYR59190.1"/>
    <property type="molecule type" value="Genomic_DNA"/>
</dbReference>
<evidence type="ECO:0000256" key="2">
    <source>
        <dbReference type="SAM" id="MobiDB-lite"/>
    </source>
</evidence>
<dbReference type="InterPro" id="IPR046431">
    <property type="entry name" value="FAF_dom"/>
</dbReference>
<dbReference type="STRING" id="3818.A0A445D864"/>
<dbReference type="PANTHER" id="PTHR33155:SF53">
    <property type="entry name" value="FANTASTIC FOUR-LIKE PROTEIN"/>
    <property type="match status" value="1"/>
</dbReference>
<name>A0A445D864_ARAHY</name>
<sequence length="297" mass="33695">MHGVTTPSLFQLKMAAIVCHGQSSLDSHHHLIHTHRLRKPPLTPSHHLSYLEQTPNHHKTTPQNNTSVISYSKSCEGGWGFVPSSLSREEKETAPYVHPQVKLSSVRMSPKSLELCTENLGNESGTDIMGDSGIHVFTSSDQSTCTSSTQCFGGHKKKMKKKKIAKTKSFPPPLTTMRGSESIQVRPHREGGRLVIEITKAPSTSSCFRAQRSHGRLRLSLLDHQEEEEEEEVFEGEVEDEEETEEIEEEEEEEGEKRCEVRIEREKKRRSSCKEEGDHENIIRNWEWGESIWVATS</sequence>